<dbReference type="EMBL" id="MN739482">
    <property type="protein sequence ID" value="QHT07555.1"/>
    <property type="molecule type" value="Genomic_DNA"/>
</dbReference>
<sequence>MGRRTKFDYDEQLKMRKRNIGNSIIKQQGLNTKNRYKQYEDVLLFVFSTGIDSQLSTLTPSSQQLLAGLPQNENYFPSMDSVLQTASKSVLTVSDPYITAHYGLPTGTTVYVFGGTTFLPSDVDLLPLSGTPPPYILIPSAYPIFFGTISYQVIPSTPPVPANATLRIGTNPVQIKTIGQLYTINNTSFRFLIGGSPGLSQFSECPNITLLDGGLNTETQVELVDGGTLEREVLCYVEGGIIS</sequence>
<organism evidence="1">
    <name type="scientific">viral metagenome</name>
    <dbReference type="NCBI Taxonomy" id="1070528"/>
    <lineage>
        <taxon>unclassified sequences</taxon>
        <taxon>metagenomes</taxon>
        <taxon>organismal metagenomes</taxon>
    </lineage>
</organism>
<dbReference type="AlphaFoldDB" id="A0A6C0CVL8"/>
<evidence type="ECO:0000313" key="1">
    <source>
        <dbReference type="EMBL" id="QHT07555.1"/>
    </source>
</evidence>
<proteinExistence type="predicted"/>
<name>A0A6C0CVL8_9ZZZZ</name>
<accession>A0A6C0CVL8</accession>
<reference evidence="1" key="1">
    <citation type="journal article" date="2020" name="Nature">
        <title>Giant virus diversity and host interactions through global metagenomics.</title>
        <authorList>
            <person name="Schulz F."/>
            <person name="Roux S."/>
            <person name="Paez-Espino D."/>
            <person name="Jungbluth S."/>
            <person name="Walsh D.A."/>
            <person name="Denef V.J."/>
            <person name="McMahon K.D."/>
            <person name="Konstantinidis K.T."/>
            <person name="Eloe-Fadrosh E.A."/>
            <person name="Kyrpides N.C."/>
            <person name="Woyke T."/>
        </authorList>
    </citation>
    <scope>NUCLEOTIDE SEQUENCE</scope>
    <source>
        <strain evidence="1">GVMAG-M-3300021963-12</strain>
    </source>
</reference>
<protein>
    <submittedName>
        <fullName evidence="1">Uncharacterized protein</fullName>
    </submittedName>
</protein>